<dbReference type="InterPro" id="IPR003644">
    <property type="entry name" value="Calx_beta"/>
</dbReference>
<dbReference type="PANTHER" id="PTHR46580:SF4">
    <property type="entry name" value="ATP_GTP-BINDING PROTEIN"/>
    <property type="match status" value="1"/>
</dbReference>
<dbReference type="SUPFAM" id="SSF69318">
    <property type="entry name" value="Integrin alpha N-terminal domain"/>
    <property type="match status" value="1"/>
</dbReference>
<dbReference type="Proteomes" id="UP000676565">
    <property type="component" value="Unassembled WGS sequence"/>
</dbReference>
<dbReference type="InterPro" id="IPR038081">
    <property type="entry name" value="CalX-like_sf"/>
</dbReference>
<dbReference type="EMBL" id="JAGKQQ010000001">
    <property type="protein sequence ID" value="MBP3959798.1"/>
    <property type="molecule type" value="Genomic_DNA"/>
</dbReference>
<comment type="caution">
    <text evidence="5">The sequence shown here is derived from an EMBL/GenBank/DDBJ whole genome shotgun (WGS) entry which is preliminary data.</text>
</comment>
<evidence type="ECO:0000313" key="6">
    <source>
        <dbReference type="Proteomes" id="UP000676565"/>
    </source>
</evidence>
<keyword evidence="3" id="KW-0106">Calcium</keyword>
<evidence type="ECO:0000313" key="5">
    <source>
        <dbReference type="EMBL" id="MBP3959798.1"/>
    </source>
</evidence>
<dbReference type="Gene3D" id="2.130.10.130">
    <property type="entry name" value="Integrin alpha, N-terminal"/>
    <property type="match status" value="2"/>
</dbReference>
<dbReference type="RefSeq" id="WP_210660588.1">
    <property type="nucleotide sequence ID" value="NZ_JAGKQQ010000001.1"/>
</dbReference>
<sequence length="711" mass="69620">MGALLRTAKLGVQLGCETLEDRATPASVYALSGSNLLSFDTTNPSAAPVTAITGVGANESLVGLDFRAQDGGLYTLGVDAGANTATLYKVSTQTGQATAIGTPSSVKFVDTVGSPVDLPDPSAVSYGVAFDPATGQLRVVTANGLNFRIDPTSGAAIDGNTGLAGSVNGVNTDGAINGLPTGSTGVDATAFVGGAGSATQYTLDAASNGLFVQGANSGSQTARVGVTLNGAPLDFTRANGFDVSGNTGVTALTVNNVTRIYEIDLTTGAATDLGTAPQGTSGLTLAPAAVAFTDATFTASETGTSAAITLTRTGDTSSAVAVSVLVTGGTATAGTDFTGSSFVVAFAAGQTTATLNIPVADDGVKEPAETITLTLSTPTGGAALGAQSTTTVTITDTDETTVPPVSPPPTGWSGTALGTGVGAGGVQLLNPDGTPGRSFLPYGTSMTSGVRVATGDVNGDGVADIITTPRMGAPHVKVFDGVTGAEIRSFLAFGQGFMGGLTIAAGDLNNDGFDDIIVGTASGFSHVKAFSGASGAELASFYAYSGFGGGVNVASGDVNGDGLADIITGTATGTSHVKVFAGGTFATIQSMIAFVDHSFVGQPGGVTVAAGDTNGDGRAEVIVGAVSATSSVKVFDGATGTETRTFRPFAVGYSGGLNVSARDVNGDGLADILVGTAAGASHVKGFDGGTGAEINSFLAFGAAFKGGVYVN</sequence>
<proteinExistence type="predicted"/>
<dbReference type="PANTHER" id="PTHR46580">
    <property type="entry name" value="SENSOR KINASE-RELATED"/>
    <property type="match status" value="1"/>
</dbReference>
<feature type="domain" description="Calx-beta" evidence="4">
    <location>
        <begin position="274"/>
        <end position="376"/>
    </location>
</feature>
<evidence type="ECO:0000256" key="2">
    <source>
        <dbReference type="ARBA" id="ARBA00022737"/>
    </source>
</evidence>
<evidence type="ECO:0000256" key="3">
    <source>
        <dbReference type="ARBA" id="ARBA00022837"/>
    </source>
</evidence>
<organism evidence="5 6">
    <name type="scientific">Gemmata palustris</name>
    <dbReference type="NCBI Taxonomy" id="2822762"/>
    <lineage>
        <taxon>Bacteria</taxon>
        <taxon>Pseudomonadati</taxon>
        <taxon>Planctomycetota</taxon>
        <taxon>Planctomycetia</taxon>
        <taxon>Gemmatales</taxon>
        <taxon>Gemmataceae</taxon>
        <taxon>Gemmata</taxon>
    </lineage>
</organism>
<dbReference type="Pfam" id="PF14339">
    <property type="entry name" value="DUF4394"/>
    <property type="match status" value="1"/>
</dbReference>
<dbReference type="InterPro" id="IPR028994">
    <property type="entry name" value="Integrin_alpha_N"/>
</dbReference>
<keyword evidence="1" id="KW-0732">Signal</keyword>
<evidence type="ECO:0000256" key="1">
    <source>
        <dbReference type="ARBA" id="ARBA00022729"/>
    </source>
</evidence>
<dbReference type="Pfam" id="PF01839">
    <property type="entry name" value="FG-GAP"/>
    <property type="match status" value="1"/>
</dbReference>
<reference evidence="5 6" key="1">
    <citation type="submission" date="2021-04" db="EMBL/GenBank/DDBJ databases">
        <authorList>
            <person name="Ivanova A."/>
        </authorList>
    </citation>
    <scope>NUCLEOTIDE SEQUENCE [LARGE SCALE GENOMIC DNA]</scope>
    <source>
        <strain evidence="5 6">G18</strain>
    </source>
</reference>
<protein>
    <submittedName>
        <fullName evidence="5">DUF4394 domain-containing protein</fullName>
    </submittedName>
</protein>
<gene>
    <name evidence="5" type="ORF">J8F10_31510</name>
</gene>
<accession>A0ABS5C1C5</accession>
<dbReference type="Gene3D" id="2.60.40.2030">
    <property type="match status" value="1"/>
</dbReference>
<dbReference type="SMART" id="SM00237">
    <property type="entry name" value="Calx_beta"/>
    <property type="match status" value="1"/>
</dbReference>
<keyword evidence="6" id="KW-1185">Reference proteome</keyword>
<dbReference type="InterPro" id="IPR013517">
    <property type="entry name" value="FG-GAP"/>
</dbReference>
<dbReference type="SUPFAM" id="SSF141072">
    <property type="entry name" value="CalX-like"/>
    <property type="match status" value="1"/>
</dbReference>
<dbReference type="InterPro" id="IPR025507">
    <property type="entry name" value="DUF4394"/>
</dbReference>
<keyword evidence="2" id="KW-0677">Repeat</keyword>
<evidence type="ECO:0000259" key="4">
    <source>
        <dbReference type="SMART" id="SM00237"/>
    </source>
</evidence>
<name>A0ABS5C1C5_9BACT</name>
<dbReference type="Pfam" id="PF03160">
    <property type="entry name" value="Calx-beta"/>
    <property type="match status" value="1"/>
</dbReference>
<dbReference type="Pfam" id="PF13517">
    <property type="entry name" value="FG-GAP_3"/>
    <property type="match status" value="1"/>
</dbReference>